<comment type="caution">
    <text evidence="1">The sequence shown here is derived from an EMBL/GenBank/DDBJ whole genome shotgun (WGS) entry which is preliminary data.</text>
</comment>
<dbReference type="AlphaFoldDB" id="A0A0F9ITP3"/>
<accession>A0A0F9ITP3</accession>
<evidence type="ECO:0000313" key="1">
    <source>
        <dbReference type="EMBL" id="KKM23344.1"/>
    </source>
</evidence>
<protein>
    <submittedName>
        <fullName evidence="1">Uncharacterized protein</fullName>
    </submittedName>
</protein>
<organism evidence="1">
    <name type="scientific">marine sediment metagenome</name>
    <dbReference type="NCBI Taxonomy" id="412755"/>
    <lineage>
        <taxon>unclassified sequences</taxon>
        <taxon>metagenomes</taxon>
        <taxon>ecological metagenomes</taxon>
    </lineage>
</organism>
<gene>
    <name evidence="1" type="ORF">LCGC14_1616150</name>
</gene>
<proteinExistence type="predicted"/>
<sequence length="92" mass="10598">MMSGNGNNGSFRGKVYAEAVEEITSESLYEEWLPPETVATMTQALMERFDELVALMWVEEDAPSERQQEEAESLVRFFQVCRKHGLGLHGWW</sequence>
<dbReference type="EMBL" id="LAZR01013143">
    <property type="protein sequence ID" value="KKM23344.1"/>
    <property type="molecule type" value="Genomic_DNA"/>
</dbReference>
<name>A0A0F9ITP3_9ZZZZ</name>
<reference evidence="1" key="1">
    <citation type="journal article" date="2015" name="Nature">
        <title>Complex archaea that bridge the gap between prokaryotes and eukaryotes.</title>
        <authorList>
            <person name="Spang A."/>
            <person name="Saw J.H."/>
            <person name="Jorgensen S.L."/>
            <person name="Zaremba-Niedzwiedzka K."/>
            <person name="Martijn J."/>
            <person name="Lind A.E."/>
            <person name="van Eijk R."/>
            <person name="Schleper C."/>
            <person name="Guy L."/>
            <person name="Ettema T.J."/>
        </authorList>
    </citation>
    <scope>NUCLEOTIDE SEQUENCE</scope>
</reference>